<dbReference type="CDD" id="cd00207">
    <property type="entry name" value="fer2"/>
    <property type="match status" value="1"/>
</dbReference>
<keyword evidence="3" id="KW-1185">Reference proteome</keyword>
<dbReference type="SUPFAM" id="SSF54292">
    <property type="entry name" value="2Fe-2S ferredoxin-like"/>
    <property type="match status" value="1"/>
</dbReference>
<dbReference type="Proteomes" id="UP000617628">
    <property type="component" value="Unassembled WGS sequence"/>
</dbReference>
<accession>A0A934VPE8</accession>
<organism evidence="2 3">
    <name type="scientific">Pelagicoccus mobilis</name>
    <dbReference type="NCBI Taxonomy" id="415221"/>
    <lineage>
        <taxon>Bacteria</taxon>
        <taxon>Pseudomonadati</taxon>
        <taxon>Verrucomicrobiota</taxon>
        <taxon>Opitutia</taxon>
        <taxon>Puniceicoccales</taxon>
        <taxon>Pelagicoccaceae</taxon>
        <taxon>Pelagicoccus</taxon>
    </lineage>
</organism>
<dbReference type="InterPro" id="IPR012675">
    <property type="entry name" value="Beta-grasp_dom_sf"/>
</dbReference>
<proteinExistence type="predicted"/>
<dbReference type="RefSeq" id="WP_200353681.1">
    <property type="nucleotide sequence ID" value="NZ_JAENIL010000002.1"/>
</dbReference>
<dbReference type="AlphaFoldDB" id="A0A934VPE8"/>
<evidence type="ECO:0000259" key="1">
    <source>
        <dbReference type="PROSITE" id="PS51085"/>
    </source>
</evidence>
<dbReference type="PANTHER" id="PTHR42895">
    <property type="entry name" value="IRON-SULFUR CLUSTER-BINDING PROTEIN-RELATED"/>
    <property type="match status" value="1"/>
</dbReference>
<dbReference type="InterPro" id="IPR041414">
    <property type="entry name" value="Raco-like_middle"/>
</dbReference>
<dbReference type="InterPro" id="IPR052911">
    <property type="entry name" value="Corrinoid_activation_enz"/>
</dbReference>
<protein>
    <submittedName>
        <fullName evidence="2">DUF4445 domain-containing protein</fullName>
    </submittedName>
</protein>
<dbReference type="PROSITE" id="PS51085">
    <property type="entry name" value="2FE2S_FER_2"/>
    <property type="match status" value="1"/>
</dbReference>
<gene>
    <name evidence="2" type="ORF">JIN87_01225</name>
</gene>
<dbReference type="Pfam" id="PF00111">
    <property type="entry name" value="Fer2"/>
    <property type="match status" value="1"/>
</dbReference>
<dbReference type="Gene3D" id="3.10.20.30">
    <property type="match status" value="1"/>
</dbReference>
<dbReference type="InterPro" id="IPR027980">
    <property type="entry name" value="RACo_C"/>
</dbReference>
<dbReference type="EMBL" id="JAENIL010000002">
    <property type="protein sequence ID" value="MBK1875464.1"/>
    <property type="molecule type" value="Genomic_DNA"/>
</dbReference>
<dbReference type="Gene3D" id="3.30.420.480">
    <property type="entry name" value="Domain of unknown function (DUF4445)"/>
    <property type="match status" value="1"/>
</dbReference>
<dbReference type="InterPro" id="IPR001041">
    <property type="entry name" value="2Fe-2S_ferredoxin-type"/>
</dbReference>
<dbReference type="PANTHER" id="PTHR42895:SF2">
    <property type="entry name" value="IRON-SULFUR CLUSTER PROTEIN"/>
    <property type="match status" value="1"/>
</dbReference>
<evidence type="ECO:0000313" key="3">
    <source>
        <dbReference type="Proteomes" id="UP000617628"/>
    </source>
</evidence>
<dbReference type="Pfam" id="PF14574">
    <property type="entry name" value="RACo_C_ter"/>
    <property type="match status" value="1"/>
</dbReference>
<evidence type="ECO:0000313" key="2">
    <source>
        <dbReference type="EMBL" id="MBK1875464.1"/>
    </source>
</evidence>
<name>A0A934VPE8_9BACT</name>
<reference evidence="2" key="1">
    <citation type="submission" date="2021-01" db="EMBL/GenBank/DDBJ databases">
        <title>Modified the classification status of verrucomicrobia.</title>
        <authorList>
            <person name="Feng X."/>
        </authorList>
    </citation>
    <scope>NUCLEOTIDE SEQUENCE</scope>
    <source>
        <strain evidence="2">KCTC 13126</strain>
    </source>
</reference>
<dbReference type="InterPro" id="IPR036010">
    <property type="entry name" value="2Fe-2S_ferredoxin-like_sf"/>
</dbReference>
<dbReference type="InterPro" id="IPR042259">
    <property type="entry name" value="Raco-like_middle_sf"/>
</dbReference>
<dbReference type="Pfam" id="PF17651">
    <property type="entry name" value="Raco_middle"/>
    <property type="match status" value="1"/>
</dbReference>
<feature type="domain" description="2Fe-2S ferredoxin-type" evidence="1">
    <location>
        <begin position="1"/>
        <end position="65"/>
    </location>
</feature>
<sequence>MHQIDITEPCTLSSHLREQRIPLKMSCGGHGSCKTCRVMLDGDPVLACQTEVESGTYDITVPDSAASSADIKIDLSAIEDGLHCEQPRWERKTITVANAGEHPNLSNRQRIEKALDASLPLSPHFFNHVSSDAFEGPIALACFDDEAQWPLLSSDGKKAYAIAVDIGTTTLAAALIDLEDRSLIDCQGRLNGQYAYSEDLVARIAFCHTSELLAEMQDLVLKRSLIPLLNSLLKRNGVAKDQLLTTVISGNAPMVHILLGLDPTGMGGWPFNGVDYAPAPRTATDYRLPGKRLEFIPSQSAYLGGDIISGLTLIDFENQADNTLFVDLGTNAEMALKSGGQLLCTAVPAGPSFEGGGFPCGISAIPGAIDHVWNEGSELRYSTIGDQDAIGICGSGIISFVAAAFRARILKKKGRFARRHEKIEERELLGETHRVYPFSDDIYISEDDISNFLQAKAAVFSGIITLAKFAGLDVFDIEQLHLAGNFGARIHIQDIIDIGLIPPLDSEKVHSCGNTSLKGAVRYAVDRKAKVRIDSLIDKLEWIELNAQDSFQDDFINALFIPHLTLEFPKSKLSFASLRTSEIETR</sequence>
<comment type="caution">
    <text evidence="2">The sequence shown here is derived from an EMBL/GenBank/DDBJ whole genome shotgun (WGS) entry which is preliminary data.</text>
</comment>
<dbReference type="GO" id="GO:0051536">
    <property type="term" value="F:iron-sulfur cluster binding"/>
    <property type="evidence" value="ECO:0007669"/>
    <property type="project" value="InterPro"/>
</dbReference>